<evidence type="ECO:0000256" key="7">
    <source>
        <dbReference type="ARBA" id="ARBA00023237"/>
    </source>
</evidence>
<dbReference type="SUPFAM" id="SSF56935">
    <property type="entry name" value="Porins"/>
    <property type="match status" value="1"/>
</dbReference>
<dbReference type="InterPro" id="IPR023997">
    <property type="entry name" value="TonB-dep_OMP_SusC/RagA_CS"/>
</dbReference>
<dbReference type="Gene3D" id="2.40.170.20">
    <property type="entry name" value="TonB-dependent receptor, beta-barrel domain"/>
    <property type="match status" value="1"/>
</dbReference>
<feature type="domain" description="TonB-dependent receptor plug" evidence="9">
    <location>
        <begin position="112"/>
        <end position="216"/>
    </location>
</feature>
<evidence type="ECO:0000256" key="2">
    <source>
        <dbReference type="ARBA" id="ARBA00022448"/>
    </source>
</evidence>
<gene>
    <name evidence="10" type="ORF">SAMN05444008_112211</name>
</gene>
<dbReference type="Proteomes" id="UP000184368">
    <property type="component" value="Unassembled WGS sequence"/>
</dbReference>
<dbReference type="PANTHER" id="PTHR30069:SF29">
    <property type="entry name" value="HEMOGLOBIN AND HEMOGLOBIN-HAPTOGLOBIN-BINDING PROTEIN 1-RELATED"/>
    <property type="match status" value="1"/>
</dbReference>
<evidence type="ECO:0000313" key="11">
    <source>
        <dbReference type="Proteomes" id="UP000184368"/>
    </source>
</evidence>
<dbReference type="PROSITE" id="PS52016">
    <property type="entry name" value="TONB_DEPENDENT_REC_3"/>
    <property type="match status" value="1"/>
</dbReference>
<evidence type="ECO:0000256" key="3">
    <source>
        <dbReference type="ARBA" id="ARBA00022452"/>
    </source>
</evidence>
<dbReference type="NCBIfam" id="TIGR04057">
    <property type="entry name" value="SusC_RagA_signa"/>
    <property type="match status" value="1"/>
</dbReference>
<dbReference type="InterPro" id="IPR023996">
    <property type="entry name" value="TonB-dep_OMP_SusC/RagA"/>
</dbReference>
<keyword evidence="2 8" id="KW-0813">Transport</keyword>
<protein>
    <submittedName>
        <fullName evidence="10">TonB-linked outer membrane protein, SusC/RagA family</fullName>
    </submittedName>
</protein>
<sequence length="1039" mass="113581">MMLGLLLVCLQVVAQNRTLSGRVTDAQGNGVPNASVNVKGTNVGTTTNADGTFSLSVAPSAKALVISSVGMTESEVAIGGKTNFTVQLTTDTKQLDEVVVTVPYGQVKKTAFTGSEATIGSRNLERQQVTSVTRALEGQIPGLITTNGGGQPGSNASVLVRGVGSYSASSSPLYVLDGVPYNGSISSLSTDDIASVTVLKDASAAALYGSRAANGVIMITTKKGKKGRASVTANVRIGQMSRLIPEYDRVGTPDYYELMWEATRNRFAASKNPATGANYTAAEAATAASGMFTGSSGLVYNAYNVPGAQLIDNNTGKLNPNAKLLWQDNWEKALIQNAMRQDYNVNIAGGAEKSDYFLSFGHVNEDGIAKFSGYKRFTTRLNVNTQATNWLKAGVNFDGALGNQKTVPSGGTATTNPFYYSRMMGPIYPVYQRDAWGVYVIDPVTNQPALDWGRPAQMGTRPYAGNSNLLGSLALDDRNTATSNINANSYLEAAFLKNFTFKTTLGATHYNGYATTFQNSQYGDADNVKGRSTKSNNRQTTYTFNQVLTWAKELGDHDVRVLAGHENYRFQQNFVSATRVGFPFPGTSELAPAATAEASTSYENLHAIEGYFANANYNYKGKYLLSGSYRKDGTSRFSEDSRWGDFWSVGAGWRLKQENFLRSIKWINDLKLRASYGQQGNESIGDYYAYQSLYALGWNNVSSPGAIVSTLPANQLHWENNTTANIGVDFSLFDRLQGTVEVFNRVSKDMLFDVPLPLSTGISSRRDNVGSLYNRGIELQLGYNVIRKKNFDWRIDLNGTHFVNKITKLSQKEIIDGTKKLMVGKSLYDFWIREYAGVDPQTGDALYYRDELDAAGLPTGKRVTVNNINNGSYYYHGSSLPLFNGGLTNSVRYRNLEASVLLTFSYGGKFYDGNYASLMHPGSYGTAWHTDILKRWQKPGDITDVPRIQNALATQNGVSTRYLFDGSWMNIKNVTIAYNLPKTLASRVGMSNAKVFANADNAYFFSKRKGMDPQRAVNGTADWTYIPYRTITMGLTVNL</sequence>
<dbReference type="InterPro" id="IPR036942">
    <property type="entry name" value="Beta-barrel_TonB_sf"/>
</dbReference>
<comment type="similarity">
    <text evidence="8">Belongs to the TonB-dependent receptor family.</text>
</comment>
<dbReference type="GO" id="GO:0009279">
    <property type="term" value="C:cell outer membrane"/>
    <property type="evidence" value="ECO:0007669"/>
    <property type="project" value="UniProtKB-SubCell"/>
</dbReference>
<dbReference type="STRING" id="1302690.BUE76_04940"/>
<accession>A0A1M5EW13</accession>
<dbReference type="AlphaFoldDB" id="A0A1M5EW13"/>
<dbReference type="InterPro" id="IPR039426">
    <property type="entry name" value="TonB-dep_rcpt-like"/>
</dbReference>
<dbReference type="InterPro" id="IPR012910">
    <property type="entry name" value="Plug_dom"/>
</dbReference>
<keyword evidence="3 8" id="KW-1134">Transmembrane beta strand</keyword>
<dbReference type="Pfam" id="PF13715">
    <property type="entry name" value="CarbopepD_reg_2"/>
    <property type="match status" value="1"/>
</dbReference>
<evidence type="ECO:0000256" key="4">
    <source>
        <dbReference type="ARBA" id="ARBA00022692"/>
    </source>
</evidence>
<keyword evidence="7 8" id="KW-0998">Cell outer membrane</keyword>
<evidence type="ECO:0000256" key="8">
    <source>
        <dbReference type="PROSITE-ProRule" id="PRU01360"/>
    </source>
</evidence>
<evidence type="ECO:0000259" key="9">
    <source>
        <dbReference type="Pfam" id="PF07715"/>
    </source>
</evidence>
<proteinExistence type="inferred from homology"/>
<keyword evidence="6 8" id="KW-0472">Membrane</keyword>
<organism evidence="10 11">
    <name type="scientific">Cnuella takakiae</name>
    <dbReference type="NCBI Taxonomy" id="1302690"/>
    <lineage>
        <taxon>Bacteria</taxon>
        <taxon>Pseudomonadati</taxon>
        <taxon>Bacteroidota</taxon>
        <taxon>Chitinophagia</taxon>
        <taxon>Chitinophagales</taxon>
        <taxon>Chitinophagaceae</taxon>
        <taxon>Cnuella</taxon>
    </lineage>
</organism>
<dbReference type="EMBL" id="FQUO01000012">
    <property type="protein sequence ID" value="SHF83232.1"/>
    <property type="molecule type" value="Genomic_DNA"/>
</dbReference>
<evidence type="ECO:0000313" key="10">
    <source>
        <dbReference type="EMBL" id="SHF83232.1"/>
    </source>
</evidence>
<reference evidence="10 11" key="1">
    <citation type="submission" date="2016-11" db="EMBL/GenBank/DDBJ databases">
        <authorList>
            <person name="Jaros S."/>
            <person name="Januszkiewicz K."/>
            <person name="Wedrychowicz H."/>
        </authorList>
    </citation>
    <scope>NUCLEOTIDE SEQUENCE [LARGE SCALE GENOMIC DNA]</scope>
    <source>
        <strain evidence="10 11">DSM 26897</strain>
    </source>
</reference>
<evidence type="ECO:0000256" key="5">
    <source>
        <dbReference type="ARBA" id="ARBA00022729"/>
    </source>
</evidence>
<evidence type="ECO:0000256" key="1">
    <source>
        <dbReference type="ARBA" id="ARBA00004571"/>
    </source>
</evidence>
<comment type="subcellular location">
    <subcellularLocation>
        <location evidence="1 8">Cell outer membrane</location>
        <topology evidence="1 8">Multi-pass membrane protein</topology>
    </subcellularLocation>
</comment>
<keyword evidence="11" id="KW-1185">Reference proteome</keyword>
<dbReference type="SUPFAM" id="SSF49464">
    <property type="entry name" value="Carboxypeptidase regulatory domain-like"/>
    <property type="match status" value="1"/>
</dbReference>
<dbReference type="InterPro" id="IPR037066">
    <property type="entry name" value="Plug_dom_sf"/>
</dbReference>
<keyword evidence="5" id="KW-0732">Signal</keyword>
<dbReference type="GO" id="GO:0044718">
    <property type="term" value="P:siderophore transmembrane transport"/>
    <property type="evidence" value="ECO:0007669"/>
    <property type="project" value="TreeGrafter"/>
</dbReference>
<dbReference type="Gene3D" id="2.60.40.1120">
    <property type="entry name" value="Carboxypeptidase-like, regulatory domain"/>
    <property type="match status" value="1"/>
</dbReference>
<dbReference type="GO" id="GO:0015344">
    <property type="term" value="F:siderophore uptake transmembrane transporter activity"/>
    <property type="evidence" value="ECO:0007669"/>
    <property type="project" value="TreeGrafter"/>
</dbReference>
<dbReference type="PANTHER" id="PTHR30069">
    <property type="entry name" value="TONB-DEPENDENT OUTER MEMBRANE RECEPTOR"/>
    <property type="match status" value="1"/>
</dbReference>
<dbReference type="InterPro" id="IPR008969">
    <property type="entry name" value="CarboxyPept-like_regulatory"/>
</dbReference>
<dbReference type="NCBIfam" id="TIGR04056">
    <property type="entry name" value="OMP_RagA_SusC"/>
    <property type="match status" value="1"/>
</dbReference>
<dbReference type="Pfam" id="PF07715">
    <property type="entry name" value="Plug"/>
    <property type="match status" value="1"/>
</dbReference>
<keyword evidence="4 8" id="KW-0812">Transmembrane</keyword>
<dbReference type="Gene3D" id="2.170.130.10">
    <property type="entry name" value="TonB-dependent receptor, plug domain"/>
    <property type="match status" value="1"/>
</dbReference>
<name>A0A1M5EW13_9BACT</name>
<evidence type="ECO:0000256" key="6">
    <source>
        <dbReference type="ARBA" id="ARBA00023136"/>
    </source>
</evidence>